<protein>
    <submittedName>
        <fullName evidence="1">CLUMA_CG003774, isoform A</fullName>
    </submittedName>
</protein>
<name>A0A1J1HPU1_9DIPT</name>
<evidence type="ECO:0000313" key="1">
    <source>
        <dbReference type="EMBL" id="CRK90053.1"/>
    </source>
</evidence>
<reference evidence="1 2" key="1">
    <citation type="submission" date="2015-04" db="EMBL/GenBank/DDBJ databases">
        <authorList>
            <person name="Syromyatnikov M.Y."/>
            <person name="Popov V.N."/>
        </authorList>
    </citation>
    <scope>NUCLEOTIDE SEQUENCE [LARGE SCALE GENOMIC DNA]</scope>
</reference>
<organism evidence="1 2">
    <name type="scientific">Clunio marinus</name>
    <dbReference type="NCBI Taxonomy" id="568069"/>
    <lineage>
        <taxon>Eukaryota</taxon>
        <taxon>Metazoa</taxon>
        <taxon>Ecdysozoa</taxon>
        <taxon>Arthropoda</taxon>
        <taxon>Hexapoda</taxon>
        <taxon>Insecta</taxon>
        <taxon>Pterygota</taxon>
        <taxon>Neoptera</taxon>
        <taxon>Endopterygota</taxon>
        <taxon>Diptera</taxon>
        <taxon>Nematocera</taxon>
        <taxon>Chironomoidea</taxon>
        <taxon>Chironomidae</taxon>
        <taxon>Clunio</taxon>
    </lineage>
</organism>
<accession>A0A1J1HPU1</accession>
<sequence length="76" mass="9104">MLLCRSQDSCNNQSNKETEHEFFSLRIFFMLIWDKQMNCFSVTSVNFDVKPMRKKKYAKENFHPPTLEGRNEFTSC</sequence>
<dbReference type="EMBL" id="CVRI01000015">
    <property type="protein sequence ID" value="CRK90053.1"/>
    <property type="molecule type" value="Genomic_DNA"/>
</dbReference>
<dbReference type="Proteomes" id="UP000183832">
    <property type="component" value="Unassembled WGS sequence"/>
</dbReference>
<keyword evidence="2" id="KW-1185">Reference proteome</keyword>
<dbReference type="AlphaFoldDB" id="A0A1J1HPU1"/>
<proteinExistence type="predicted"/>
<evidence type="ECO:0000313" key="2">
    <source>
        <dbReference type="Proteomes" id="UP000183832"/>
    </source>
</evidence>
<gene>
    <name evidence="1" type="ORF">CLUMA_CG003774</name>
</gene>